<keyword evidence="2" id="KW-1185">Reference proteome</keyword>
<dbReference type="EMBL" id="FN869859">
    <property type="protein sequence ID" value="CCC80986.1"/>
    <property type="molecule type" value="Genomic_DNA"/>
</dbReference>
<dbReference type="PATRIC" id="fig|768679.9.peg.327"/>
<dbReference type="HOGENOM" id="CLU_1623551_0_0_2"/>
<proteinExistence type="predicted"/>
<reference evidence="1 2" key="1">
    <citation type="journal article" date="2011" name="PLoS ONE">
        <title>The complete genome sequence of Thermoproteus tenax: a physiologically versatile member of the Crenarchaeota.</title>
        <authorList>
            <person name="Siebers B."/>
            <person name="Zaparty M."/>
            <person name="Raddatz G."/>
            <person name="Tjaden B."/>
            <person name="Albers S.V."/>
            <person name="Bell S.D."/>
            <person name="Blombach F."/>
            <person name="Kletzin A."/>
            <person name="Kyrpides N."/>
            <person name="Lanz C."/>
            <person name="Plagens A."/>
            <person name="Rampp M."/>
            <person name="Rosinus A."/>
            <person name="von Jan M."/>
            <person name="Makarova K.S."/>
            <person name="Klenk H.P."/>
            <person name="Schuster S.C."/>
            <person name="Hensel R."/>
        </authorList>
    </citation>
    <scope>NUCLEOTIDE SEQUENCE [LARGE SCALE GENOMIC DNA]</scope>
    <source>
        <strain evidence="2">ATCC 35583 / DSM 2078 / JCM 9277 / NBRC 100435 / Kra 1</strain>
    </source>
</reference>
<evidence type="ECO:0000313" key="2">
    <source>
        <dbReference type="Proteomes" id="UP000002654"/>
    </source>
</evidence>
<accession>G4RN42</accession>
<organism evidence="1 2">
    <name type="scientific">Thermoproteus tenax (strain ATCC 35583 / DSM 2078 / JCM 9277 / NBRC 100435 / Kra 1)</name>
    <dbReference type="NCBI Taxonomy" id="768679"/>
    <lineage>
        <taxon>Archaea</taxon>
        <taxon>Thermoproteota</taxon>
        <taxon>Thermoprotei</taxon>
        <taxon>Thermoproteales</taxon>
        <taxon>Thermoproteaceae</taxon>
        <taxon>Thermoproteus</taxon>
    </lineage>
</organism>
<name>G4RN42_THETK</name>
<gene>
    <name evidence="1" type="ordered locus">TTX_0310</name>
</gene>
<dbReference type="PaxDb" id="768679-TTX_0310"/>
<protein>
    <submittedName>
        <fullName evidence="1">Uncharacterized protein</fullName>
    </submittedName>
</protein>
<evidence type="ECO:0000313" key="1">
    <source>
        <dbReference type="EMBL" id="CCC80986.1"/>
    </source>
</evidence>
<sequence>MDDAYDAGQTHLAAALRTSYCAKTWPQLGQRLMTKFSLLTISSSTALLHTGQYLLAIQKIPEIFLTGILCLSVGEEYYRSIYDITNGDDVKEASQALARGADGFAVLIHEDVREGEVRALFEGLGVLRVDMSRWPREIVVETRAGTYRLQKIEEGVYRLRRER</sequence>
<dbReference type="Proteomes" id="UP000002654">
    <property type="component" value="Chromosome"/>
</dbReference>
<dbReference type="eggNOG" id="arCOG05488">
    <property type="taxonomic scope" value="Archaea"/>
</dbReference>
<dbReference type="KEGG" id="ttn:TTX_0310"/>
<dbReference type="AlphaFoldDB" id="G4RN42"/>